<proteinExistence type="predicted"/>
<dbReference type="Proteomes" id="UP000018745">
    <property type="component" value="Chromosome"/>
</dbReference>
<protein>
    <submittedName>
        <fullName evidence="1">Uncharacterized protein</fullName>
    </submittedName>
</protein>
<reference evidence="1 2" key="1">
    <citation type="journal article" date="2014" name="Genome Announc.">
        <title>Complete Genome Sequence of Mycoplasma ovis Strain Michigan, a Hemoplasma of Sheep with Two Distinct 16S rRNA Genes.</title>
        <authorList>
            <person name="Deshuillers P.L."/>
            <person name="Santos A.P."/>
            <person name="do Nascimento N.C."/>
            <person name="Hampel J.A."/>
            <person name="Bergin I.L."/>
            <person name="Dyson M.C."/>
            <person name="Messick J.B."/>
        </authorList>
    </citation>
    <scope>NUCLEOTIDE SEQUENCE [LARGE SCALE GENOMIC DNA]</scope>
    <source>
        <strain evidence="1 2">Michigan</strain>
    </source>
</reference>
<name>A0ABM5P159_9MOLU</name>
<dbReference type="EMBL" id="CP006935">
    <property type="protein sequence ID" value="AHC40154.1"/>
    <property type="molecule type" value="Genomic_DNA"/>
</dbReference>
<evidence type="ECO:0000313" key="2">
    <source>
        <dbReference type="Proteomes" id="UP000018745"/>
    </source>
</evidence>
<organism evidence="1 2">
    <name type="scientific">Mycoplasma ovis str. Michigan</name>
    <dbReference type="NCBI Taxonomy" id="1415773"/>
    <lineage>
        <taxon>Bacteria</taxon>
        <taxon>Bacillati</taxon>
        <taxon>Mycoplasmatota</taxon>
        <taxon>Mollicutes</taxon>
        <taxon>Mycoplasmataceae</taxon>
        <taxon>Mycoplasma</taxon>
    </lineage>
</organism>
<dbReference type="RefSeq" id="WP_024070959.1">
    <property type="nucleotide sequence ID" value="NC_023062.1"/>
</dbReference>
<keyword evidence="2" id="KW-1185">Reference proteome</keyword>
<evidence type="ECO:0000313" key="1">
    <source>
        <dbReference type="EMBL" id="AHC40154.1"/>
    </source>
</evidence>
<accession>A0ABM5P159</accession>
<sequence>MFLGGGILCKNKVIFYSCLVALSATSTVGIVCIENSKSTFSSWGRQIGGLFSNASSSSSFSTDSVTPALIQAGTQIASVVTTHMWPFLTSSVGAFANLRTTYTDFFGSIKHFLMSLVDSEIFYRIFQNLHMKLWNVTSFFVSGGASSDFIELFKNQELSNTLKVGKFLLGLPLDGNNNFKAKPNVFNYLLLKWMDDPSKITKKFKSLSDSIKKLTNNSSSGGGSGGTSSALSGSGTYELEIPTLEQFLNIEKQHIESWWKLFWGGEVVAKIKGQTDVVGGLRSWLFNLWTW</sequence>
<gene>
    <name evidence="1" type="ORF">OVS_00830</name>
</gene>